<evidence type="ECO:0000313" key="5">
    <source>
        <dbReference type="Proteomes" id="UP000095713"/>
    </source>
</evidence>
<dbReference type="NCBIfam" id="TIGR04183">
    <property type="entry name" value="Por_Secre_tail"/>
    <property type="match status" value="1"/>
</dbReference>
<name>A0A1E5SIH4_9FLAO</name>
<dbReference type="InterPro" id="IPR050546">
    <property type="entry name" value="Glycosyl_Hydrlase_16"/>
</dbReference>
<dbReference type="AlphaFoldDB" id="A0A1E5SIH4"/>
<comment type="similarity">
    <text evidence="1">Belongs to the glycosyl hydrolase 16 family.</text>
</comment>
<organism evidence="4 5">
    <name type="scientific">Flavivirga aquatica</name>
    <dbReference type="NCBI Taxonomy" id="1849968"/>
    <lineage>
        <taxon>Bacteria</taxon>
        <taxon>Pseudomonadati</taxon>
        <taxon>Bacteroidota</taxon>
        <taxon>Flavobacteriia</taxon>
        <taxon>Flavobacteriales</taxon>
        <taxon>Flavobacteriaceae</taxon>
        <taxon>Flavivirga</taxon>
    </lineage>
</organism>
<dbReference type="EMBL" id="MDJD01000054">
    <property type="protein sequence ID" value="OEJ98913.1"/>
    <property type="molecule type" value="Genomic_DNA"/>
</dbReference>
<dbReference type="Gene3D" id="2.60.120.200">
    <property type="match status" value="1"/>
</dbReference>
<dbReference type="InterPro" id="IPR013320">
    <property type="entry name" value="ConA-like_dom_sf"/>
</dbReference>
<dbReference type="InterPro" id="IPR026444">
    <property type="entry name" value="Secre_tail"/>
</dbReference>
<keyword evidence="2" id="KW-0732">Signal</keyword>
<evidence type="ECO:0000256" key="2">
    <source>
        <dbReference type="ARBA" id="ARBA00022729"/>
    </source>
</evidence>
<dbReference type="Pfam" id="PF00722">
    <property type="entry name" value="Glyco_hydro_16"/>
    <property type="match status" value="1"/>
</dbReference>
<dbReference type="PANTHER" id="PTHR10963">
    <property type="entry name" value="GLYCOSYL HYDROLASE-RELATED"/>
    <property type="match status" value="1"/>
</dbReference>
<dbReference type="PROSITE" id="PS51762">
    <property type="entry name" value="GH16_2"/>
    <property type="match status" value="1"/>
</dbReference>
<dbReference type="GO" id="GO:0004553">
    <property type="term" value="F:hydrolase activity, hydrolyzing O-glycosyl compounds"/>
    <property type="evidence" value="ECO:0007669"/>
    <property type="project" value="InterPro"/>
</dbReference>
<dbReference type="InterPro" id="IPR000757">
    <property type="entry name" value="Beta-glucanase-like"/>
</dbReference>
<protein>
    <submittedName>
        <fullName evidence="4">Beta-glucanase</fullName>
    </submittedName>
</protein>
<evidence type="ECO:0000256" key="1">
    <source>
        <dbReference type="ARBA" id="ARBA00006865"/>
    </source>
</evidence>
<evidence type="ECO:0000313" key="4">
    <source>
        <dbReference type="EMBL" id="OEJ98913.1"/>
    </source>
</evidence>
<keyword evidence="5" id="KW-1185">Reference proteome</keyword>
<reference evidence="4 5" key="1">
    <citation type="submission" date="2016-05" db="EMBL/GenBank/DDBJ databases">
        <title>Draft Genome Sequence of Algibacter sp. Strain SK-16 Isolated from the Surface Water of Aburatsubo Inlet.</title>
        <authorList>
            <person name="Wong S.-K."/>
            <person name="Yoshizawa S."/>
            <person name="Nakajima Y."/>
            <person name="Ogura Y."/>
            <person name="Tetsuya H."/>
            <person name="Hamasaki K."/>
        </authorList>
    </citation>
    <scope>NUCLEOTIDE SEQUENCE [LARGE SCALE GENOMIC DNA]</scope>
    <source>
        <strain evidence="4 5">SK-16</strain>
    </source>
</reference>
<dbReference type="Proteomes" id="UP000095713">
    <property type="component" value="Unassembled WGS sequence"/>
</dbReference>
<dbReference type="RefSeq" id="WP_069831596.1">
    <property type="nucleotide sequence ID" value="NZ_MDJD01000054.1"/>
</dbReference>
<accession>A0A1E5SIH4</accession>
<dbReference type="Pfam" id="PF18962">
    <property type="entry name" value="Por_Secre_tail"/>
    <property type="match status" value="1"/>
</dbReference>
<dbReference type="STRING" id="1849968.A8C32_06910"/>
<comment type="caution">
    <text evidence="4">The sequence shown here is derived from an EMBL/GenBank/DDBJ whole genome shotgun (WGS) entry which is preliminary data.</text>
</comment>
<dbReference type="PANTHER" id="PTHR10963:SF55">
    <property type="entry name" value="GLYCOSIDE HYDROLASE FAMILY 16 PROTEIN"/>
    <property type="match status" value="1"/>
</dbReference>
<evidence type="ECO:0000259" key="3">
    <source>
        <dbReference type="PROSITE" id="PS51762"/>
    </source>
</evidence>
<dbReference type="GO" id="GO:0005975">
    <property type="term" value="P:carbohydrate metabolic process"/>
    <property type="evidence" value="ECO:0007669"/>
    <property type="project" value="InterPro"/>
</dbReference>
<dbReference type="OrthoDB" id="9809583at2"/>
<feature type="domain" description="GH16" evidence="3">
    <location>
        <begin position="187"/>
        <end position="442"/>
    </location>
</feature>
<gene>
    <name evidence="4" type="ORF">A8C32_06910</name>
</gene>
<dbReference type="CDD" id="cd08023">
    <property type="entry name" value="GH16_laminarinase_like"/>
    <property type="match status" value="1"/>
</dbReference>
<sequence>MKRDFINLFFVFLFVSQLSVSQEVSIDFSDSSDNFTAFLGSGFSFNKDPNDSGNDVGQFFNDGSNAWQGFSIDLIKPIDLDSQNILSLSFYGFDPNTHIVTLKLEDGENPNVQVTQNVPSGGGWIDHITFNFSNAVLSSDGVTPVNAAGTYGKLTIFIDGGVTTPGTYLIDNFRDGSAGTDPNAIDVEYTNLVWEDNFDIPEAVNPDNWHHQTQLPAGGSWFNGEEQHYTNRLENSFVDNGFLNIVAIKESFTYQGITKEYTSARLNSKFAFTYGRVDVRAKLPEGAGTWPAIWMLGKNIDENGGFWDSSFGTTNWPACGEIDIMEHGLGAVNHVSSALHTSCAGCFGNTMNTNSKEISDVVNNFHIYSVNWSPNQITFLIDGEVYYVYNPLVKDASTWPFDADQYILLNIAMGGIAGTIDSRFTKSAMVIDYVKVYQADVLSIEDSFSLNDAIRVYPNPTNDKVYVTTKVLLSSLALYDVFGKLILRKVKDTISIDLGSVNSGVYFLEVYSNNEKVVKKVIVN</sequence>
<dbReference type="SUPFAM" id="SSF49899">
    <property type="entry name" value="Concanavalin A-like lectins/glucanases"/>
    <property type="match status" value="1"/>
</dbReference>
<proteinExistence type="inferred from homology"/>